<proteinExistence type="predicted"/>
<reference evidence="3" key="1">
    <citation type="submission" date="2016-06" db="UniProtKB">
        <authorList>
            <consortium name="WormBaseParasite"/>
        </authorList>
    </citation>
    <scope>IDENTIFICATION</scope>
</reference>
<dbReference type="EMBL" id="UYWY01010290">
    <property type="protein sequence ID" value="VDM33567.1"/>
    <property type="molecule type" value="Genomic_DNA"/>
</dbReference>
<evidence type="ECO:0000313" key="2">
    <source>
        <dbReference type="Proteomes" id="UP000050794"/>
    </source>
</evidence>
<dbReference type="WBParaSite" id="TCNE_0000500701-mRNA-1">
    <property type="protein sequence ID" value="TCNE_0000500701-mRNA-1"/>
    <property type="gene ID" value="TCNE_0000500701"/>
</dbReference>
<evidence type="ECO:0000313" key="3">
    <source>
        <dbReference type="WBParaSite" id="TCNE_0000500701-mRNA-1"/>
    </source>
</evidence>
<sequence>MAEDIQVALEKPNPNIKIQTNLFLYRVFKKYNTQTMPKKVLKAFAPIIVKV</sequence>
<gene>
    <name evidence="1" type="ORF">TCNE_LOCUS5007</name>
</gene>
<dbReference type="Gene3D" id="1.25.10.10">
    <property type="entry name" value="Leucine-rich Repeat Variant"/>
    <property type="match status" value="1"/>
</dbReference>
<protein>
    <submittedName>
        <fullName evidence="3">DUF2785 domain-containing protein</fullName>
    </submittedName>
</protein>
<dbReference type="AlphaFoldDB" id="A0A183U937"/>
<dbReference type="Proteomes" id="UP000050794">
    <property type="component" value="Unassembled WGS sequence"/>
</dbReference>
<dbReference type="InterPro" id="IPR011989">
    <property type="entry name" value="ARM-like"/>
</dbReference>
<keyword evidence="2" id="KW-1185">Reference proteome</keyword>
<organism evidence="2 3">
    <name type="scientific">Toxocara canis</name>
    <name type="common">Canine roundworm</name>
    <dbReference type="NCBI Taxonomy" id="6265"/>
    <lineage>
        <taxon>Eukaryota</taxon>
        <taxon>Metazoa</taxon>
        <taxon>Ecdysozoa</taxon>
        <taxon>Nematoda</taxon>
        <taxon>Chromadorea</taxon>
        <taxon>Rhabditida</taxon>
        <taxon>Spirurina</taxon>
        <taxon>Ascaridomorpha</taxon>
        <taxon>Ascaridoidea</taxon>
        <taxon>Toxocaridae</taxon>
        <taxon>Toxocara</taxon>
    </lineage>
</organism>
<name>A0A183U937_TOXCA</name>
<evidence type="ECO:0000313" key="1">
    <source>
        <dbReference type="EMBL" id="VDM33567.1"/>
    </source>
</evidence>
<reference evidence="1 2" key="2">
    <citation type="submission" date="2018-11" db="EMBL/GenBank/DDBJ databases">
        <authorList>
            <consortium name="Pathogen Informatics"/>
        </authorList>
    </citation>
    <scope>NUCLEOTIDE SEQUENCE [LARGE SCALE GENOMIC DNA]</scope>
</reference>
<accession>A0A183U937</accession>